<dbReference type="PANTHER" id="PTHR12072:SF4">
    <property type="entry name" value="CWF19-LIKE PROTEIN 1"/>
    <property type="match status" value="1"/>
</dbReference>
<dbReference type="InterPro" id="IPR040194">
    <property type="entry name" value="Cwf19-like"/>
</dbReference>
<name>A0A0L7LLV7_OPEBR</name>
<comment type="caution">
    <text evidence="2">The sequence shown here is derived from an EMBL/GenBank/DDBJ whole genome shotgun (WGS) entry which is preliminary data.</text>
</comment>
<reference evidence="2 3" key="1">
    <citation type="journal article" date="2015" name="Genome Biol. Evol.">
        <title>The genome of winter moth (Operophtera brumata) provides a genomic perspective on sexual dimorphism and phenology.</title>
        <authorList>
            <person name="Derks M.F."/>
            <person name="Smit S."/>
            <person name="Salis L."/>
            <person name="Schijlen E."/>
            <person name="Bossers A."/>
            <person name="Mateman C."/>
            <person name="Pijl A.S."/>
            <person name="de Ridder D."/>
            <person name="Groenen M.A."/>
            <person name="Visser M.E."/>
            <person name="Megens H.J."/>
        </authorList>
    </citation>
    <scope>NUCLEOTIDE SEQUENCE [LARGE SCALE GENOMIC DNA]</scope>
    <source>
        <strain evidence="2">WM2013NL</strain>
        <tissue evidence="2">Head and thorax</tissue>
    </source>
</reference>
<protein>
    <submittedName>
        <fullName evidence="2">Putative CWF19-like protein 1-like isoform 1</fullName>
    </submittedName>
</protein>
<dbReference type="GO" id="GO:0061632">
    <property type="term" value="F:RNA lariat debranching enzyme activator activity"/>
    <property type="evidence" value="ECO:0007669"/>
    <property type="project" value="TreeGrafter"/>
</dbReference>
<dbReference type="EMBL" id="JTDY01000594">
    <property type="protein sequence ID" value="KOB76543.1"/>
    <property type="molecule type" value="Genomic_DNA"/>
</dbReference>
<sequence length="254" mass="28042">MSDKQKTLICGDVNGNFKALFSRVESIVSKSGPFDVLLCVGNFFNDDNSQLDAYRMGTKKGMVIWYTGPYRLTRIGSFPVTTYVFGPSRSEDVPYYVEEGSEIVPNVVYMGATRFIALAPVSNKDKEKWIYACSLQPVSRMRVTELLQATTDETACPFDSALLGQHQPGKVVKRGNTLLPGAGEGTPHALPRADTAHNASPVYYEGKTFHKHLVISSHCYLALAKGPLTPFHVLILPITHHQSTTRVRPFISTS</sequence>
<accession>A0A0L7LLV7</accession>
<dbReference type="AlphaFoldDB" id="A0A0L7LLV7"/>
<dbReference type="Proteomes" id="UP000037510">
    <property type="component" value="Unassembled WGS sequence"/>
</dbReference>
<dbReference type="GO" id="GO:0000398">
    <property type="term" value="P:mRNA splicing, via spliceosome"/>
    <property type="evidence" value="ECO:0007669"/>
    <property type="project" value="TreeGrafter"/>
</dbReference>
<dbReference type="Pfam" id="PF04677">
    <property type="entry name" value="CwfJ_C_1"/>
    <property type="match status" value="1"/>
</dbReference>
<evidence type="ECO:0000259" key="1">
    <source>
        <dbReference type="Pfam" id="PF04677"/>
    </source>
</evidence>
<proteinExistence type="predicted"/>
<evidence type="ECO:0000313" key="2">
    <source>
        <dbReference type="EMBL" id="KOB76543.1"/>
    </source>
</evidence>
<dbReference type="InterPro" id="IPR006768">
    <property type="entry name" value="Cwf19-like_C_dom-1"/>
</dbReference>
<organism evidence="2 3">
    <name type="scientific">Operophtera brumata</name>
    <name type="common">Winter moth</name>
    <name type="synonym">Phalaena brumata</name>
    <dbReference type="NCBI Taxonomy" id="104452"/>
    <lineage>
        <taxon>Eukaryota</taxon>
        <taxon>Metazoa</taxon>
        <taxon>Ecdysozoa</taxon>
        <taxon>Arthropoda</taxon>
        <taxon>Hexapoda</taxon>
        <taxon>Insecta</taxon>
        <taxon>Pterygota</taxon>
        <taxon>Neoptera</taxon>
        <taxon>Endopterygota</taxon>
        <taxon>Lepidoptera</taxon>
        <taxon>Glossata</taxon>
        <taxon>Ditrysia</taxon>
        <taxon>Geometroidea</taxon>
        <taxon>Geometridae</taxon>
        <taxon>Larentiinae</taxon>
        <taxon>Operophtera</taxon>
    </lineage>
</organism>
<gene>
    <name evidence="2" type="ORF">OBRU01_05632</name>
</gene>
<keyword evidence="3" id="KW-1185">Reference proteome</keyword>
<dbReference type="PANTHER" id="PTHR12072">
    <property type="entry name" value="CWF19, CELL CYCLE CONTROL PROTEIN"/>
    <property type="match status" value="1"/>
</dbReference>
<dbReference type="STRING" id="104452.A0A0L7LLV7"/>
<dbReference type="GO" id="GO:0071014">
    <property type="term" value="C:post-mRNA release spliceosomal complex"/>
    <property type="evidence" value="ECO:0007669"/>
    <property type="project" value="TreeGrafter"/>
</dbReference>
<feature type="domain" description="Cwf19-like C-terminal" evidence="1">
    <location>
        <begin position="208"/>
        <end position="247"/>
    </location>
</feature>
<evidence type="ECO:0000313" key="3">
    <source>
        <dbReference type="Proteomes" id="UP000037510"/>
    </source>
</evidence>